<keyword evidence="1" id="KW-0472">Membrane</keyword>
<keyword evidence="1" id="KW-0812">Transmembrane</keyword>
<evidence type="ECO:0000313" key="3">
    <source>
        <dbReference type="Proteomes" id="UP000182624"/>
    </source>
</evidence>
<gene>
    <name evidence="2" type="ORF">SAMN04487928_11830</name>
</gene>
<feature type="transmembrane region" description="Helical" evidence="1">
    <location>
        <begin position="150"/>
        <end position="172"/>
    </location>
</feature>
<feature type="transmembrane region" description="Helical" evidence="1">
    <location>
        <begin position="229"/>
        <end position="250"/>
    </location>
</feature>
<name>A0A1I5VND1_9FIRM</name>
<evidence type="ECO:0008006" key="4">
    <source>
        <dbReference type="Google" id="ProtNLM"/>
    </source>
</evidence>
<feature type="transmembrane region" description="Helical" evidence="1">
    <location>
        <begin position="378"/>
        <end position="397"/>
    </location>
</feature>
<feature type="transmembrane region" description="Helical" evidence="1">
    <location>
        <begin position="343"/>
        <end position="366"/>
    </location>
</feature>
<feature type="transmembrane region" description="Helical" evidence="1">
    <location>
        <begin position="93"/>
        <end position="112"/>
    </location>
</feature>
<feature type="transmembrane region" description="Helical" evidence="1">
    <location>
        <begin position="311"/>
        <end position="331"/>
    </location>
</feature>
<evidence type="ECO:0000313" key="2">
    <source>
        <dbReference type="EMBL" id="SFQ08999.1"/>
    </source>
</evidence>
<dbReference type="InterPro" id="IPR045691">
    <property type="entry name" value="DUF6056"/>
</dbReference>
<feature type="transmembrane region" description="Helical" evidence="1">
    <location>
        <begin position="184"/>
        <end position="217"/>
    </location>
</feature>
<dbReference type="OrthoDB" id="2005768at2"/>
<reference evidence="3" key="1">
    <citation type="submission" date="2016-10" db="EMBL/GenBank/DDBJ databases">
        <authorList>
            <person name="Varghese N."/>
            <person name="Submissions S."/>
        </authorList>
    </citation>
    <scope>NUCLEOTIDE SEQUENCE [LARGE SCALE GENOMIC DNA]</scope>
    <source>
        <strain evidence="3">P18</strain>
    </source>
</reference>
<proteinExistence type="predicted"/>
<dbReference type="EMBL" id="FOXO01000018">
    <property type="protein sequence ID" value="SFQ08999.1"/>
    <property type="molecule type" value="Genomic_DNA"/>
</dbReference>
<sequence>MKKAAKRLIAIAAILGIVLMAGAVIAVSWFSVFVSDDYWYAQDAGVKGVSLLQNFILSCKYAAWVYMTHQGTYFSEFFGVFFTPVTHGGFPMLRFWMVLNSSLVFITLLWFVNTFLDGIGKIPLYIKALVMAGVVFAMTQYESFAEIYEWWVGASVYTFPFSLMLISATAFMLANRENAKGNKWVILSCIFGFCAVGASLAITGTACYLLLCLLIYYSVKNGKVSKSNMIMFGVSFAGALINAVAPGNFVRQSSEGELNLLRSIGDTFNVWWSNVKWLFGHDERTNYLAVFLLFVICGFLMADRLTVNVKAWIISGVFAIFSPFAVIFPVVTGYNVPWMPPRCVYVGLFAFIYSSANLGIMLGTAINKAVNKENQKAVLVLLVLVCVLANVLSGFNVRSYKLYQQAAQLHRHEFQDHYDETRAMIEDFVNHQGEDVVVDVALNPDGIENYYSFFLLEETDGRINQAVAWAYGLNSITNIRED</sequence>
<feature type="transmembrane region" description="Helical" evidence="1">
    <location>
        <begin position="286"/>
        <end position="305"/>
    </location>
</feature>
<dbReference type="Pfam" id="PF19528">
    <property type="entry name" value="DUF6056"/>
    <property type="match status" value="1"/>
</dbReference>
<keyword evidence="3" id="KW-1185">Reference proteome</keyword>
<evidence type="ECO:0000256" key="1">
    <source>
        <dbReference type="SAM" id="Phobius"/>
    </source>
</evidence>
<dbReference type="Proteomes" id="UP000182624">
    <property type="component" value="Unassembled WGS sequence"/>
</dbReference>
<feature type="transmembrane region" description="Helical" evidence="1">
    <location>
        <begin position="124"/>
        <end position="144"/>
    </location>
</feature>
<accession>A0A1I5VND1</accession>
<keyword evidence="1" id="KW-1133">Transmembrane helix</keyword>
<organism evidence="2 3">
    <name type="scientific">Butyrivibrio proteoclasticus</name>
    <dbReference type="NCBI Taxonomy" id="43305"/>
    <lineage>
        <taxon>Bacteria</taxon>
        <taxon>Bacillati</taxon>
        <taxon>Bacillota</taxon>
        <taxon>Clostridia</taxon>
        <taxon>Lachnospirales</taxon>
        <taxon>Lachnospiraceae</taxon>
        <taxon>Butyrivibrio</taxon>
    </lineage>
</organism>
<protein>
    <recommendedName>
        <fullName evidence="4">Glucosyl transferase GtrII</fullName>
    </recommendedName>
</protein>
<dbReference type="AlphaFoldDB" id="A0A1I5VND1"/>
<dbReference type="RefSeq" id="WP_074889049.1">
    <property type="nucleotide sequence ID" value="NZ_FOXO01000018.1"/>
</dbReference>